<gene>
    <name evidence="2" type="ORF">RradSPS_0313</name>
    <name evidence="3" type="ORF">RradSPS_0931</name>
    <name evidence="4" type="ORF">RradSPS_2023</name>
    <name evidence="5" type="ORF">RradSPS_2099</name>
</gene>
<dbReference type="PANTHER" id="PTHR46637:SF1">
    <property type="entry name" value="BLL5188 PROTEIN"/>
    <property type="match status" value="1"/>
</dbReference>
<evidence type="ECO:0000313" key="5">
    <source>
        <dbReference type="EMBL" id="AHY47382.1"/>
    </source>
</evidence>
<dbReference type="Pfam" id="PF13340">
    <property type="entry name" value="DUF4096"/>
    <property type="match status" value="1"/>
</dbReference>
<sequence length="125" mass="14477">MVRRGEITDRAWQEIEPLLPGYGRSGGQWRDHRTVVNGILWKLRTGSPWRDLPERYGPWQTCFDRFNRWRRDGTWDRLLAHAQTKSDAVGEIEWEVSVDDTVIRAHQHAAGARSRPSAADVKRGS</sequence>
<dbReference type="EMBL" id="CP007514">
    <property type="protein sequence ID" value="AHY47306.1"/>
    <property type="molecule type" value="Genomic_DNA"/>
</dbReference>
<evidence type="ECO:0000259" key="1">
    <source>
        <dbReference type="Pfam" id="PF13340"/>
    </source>
</evidence>
<evidence type="ECO:0000313" key="3">
    <source>
        <dbReference type="EMBL" id="AHY46214.1"/>
    </source>
</evidence>
<dbReference type="AlphaFoldDB" id="A0A023X4I0"/>
<name>A0A023X4I0_RUBRA</name>
<dbReference type="InterPro" id="IPR052909">
    <property type="entry name" value="Transposase_6_like"/>
</dbReference>
<dbReference type="PATRIC" id="fig|42256.3.peg.2061"/>
<dbReference type="PANTHER" id="PTHR46637">
    <property type="entry name" value="TIS1421-TRANSPOSASE PROTEIN A"/>
    <property type="match status" value="1"/>
</dbReference>
<dbReference type="eggNOG" id="COG3293">
    <property type="taxonomic scope" value="Bacteria"/>
</dbReference>
<dbReference type="EMBL" id="CP007514">
    <property type="protein sequence ID" value="AHY46214.1"/>
    <property type="molecule type" value="Genomic_DNA"/>
</dbReference>
<protein>
    <submittedName>
        <fullName evidence="5">Putative transposase of IS4/5 family (DUF4096)</fullName>
    </submittedName>
</protein>
<organism evidence="5 6">
    <name type="scientific">Rubrobacter radiotolerans</name>
    <name type="common">Arthrobacter radiotolerans</name>
    <dbReference type="NCBI Taxonomy" id="42256"/>
    <lineage>
        <taxon>Bacteria</taxon>
        <taxon>Bacillati</taxon>
        <taxon>Actinomycetota</taxon>
        <taxon>Rubrobacteria</taxon>
        <taxon>Rubrobacterales</taxon>
        <taxon>Rubrobacteraceae</taxon>
        <taxon>Rubrobacter</taxon>
    </lineage>
</organism>
<proteinExistence type="predicted"/>
<dbReference type="KEGG" id="rrd:RradSPS_2099"/>
<keyword evidence="6" id="KW-1185">Reference proteome</keyword>
<dbReference type="HOGENOM" id="CLU_055261_2_2_11"/>
<accession>A0A023X4I0</accession>
<reference evidence="5 6" key="1">
    <citation type="submission" date="2014-03" db="EMBL/GenBank/DDBJ databases">
        <title>Complete genome sequence of the Radio-Resistant Rubrobacter radiotolerans RSPS-4.</title>
        <authorList>
            <person name="Egas C.C."/>
            <person name="Barroso C.C."/>
            <person name="Froufe H.J.C."/>
            <person name="Pacheco J.J."/>
            <person name="Albuquerque L.L."/>
            <person name="da Costa M.M.S."/>
        </authorList>
    </citation>
    <scope>NUCLEOTIDE SEQUENCE [LARGE SCALE GENOMIC DNA]</scope>
    <source>
        <strain evidence="5 6">RSPS-4</strain>
    </source>
</reference>
<evidence type="ECO:0000313" key="2">
    <source>
        <dbReference type="EMBL" id="AHY45596.1"/>
    </source>
</evidence>
<dbReference type="EMBL" id="CP007514">
    <property type="protein sequence ID" value="AHY45596.1"/>
    <property type="molecule type" value="Genomic_DNA"/>
</dbReference>
<dbReference type="STRING" id="42256.RradSPS_0313"/>
<dbReference type="KEGG" id="rrd:RradSPS_0313"/>
<feature type="domain" description="Insertion element IS402-like" evidence="1">
    <location>
        <begin position="7"/>
        <end position="78"/>
    </location>
</feature>
<dbReference type="NCBIfam" id="NF033580">
    <property type="entry name" value="transpos_IS5_3"/>
    <property type="match status" value="1"/>
</dbReference>
<evidence type="ECO:0000313" key="4">
    <source>
        <dbReference type="EMBL" id="AHY47306.1"/>
    </source>
</evidence>
<evidence type="ECO:0000313" key="6">
    <source>
        <dbReference type="Proteomes" id="UP000025229"/>
    </source>
</evidence>
<dbReference type="InterPro" id="IPR025161">
    <property type="entry name" value="IS402-like_dom"/>
</dbReference>
<dbReference type="KEGG" id="rrd:RradSPS_2023"/>
<dbReference type="KEGG" id="rrd:RradSPS_0931"/>
<dbReference type="Proteomes" id="UP000025229">
    <property type="component" value="Chromosome"/>
</dbReference>
<dbReference type="EMBL" id="CP007514">
    <property type="protein sequence ID" value="AHY47382.1"/>
    <property type="molecule type" value="Genomic_DNA"/>
</dbReference>